<feature type="compositionally biased region" description="Polar residues" evidence="1">
    <location>
        <begin position="32"/>
        <end position="47"/>
    </location>
</feature>
<name>A0A6C0JDD2_9ZZZZ</name>
<dbReference type="EMBL" id="MN740365">
    <property type="protein sequence ID" value="QHU02850.1"/>
    <property type="molecule type" value="Genomic_DNA"/>
</dbReference>
<protein>
    <submittedName>
        <fullName evidence="2">Uncharacterized protein</fullName>
    </submittedName>
</protein>
<feature type="compositionally biased region" description="Basic and acidic residues" evidence="1">
    <location>
        <begin position="48"/>
        <end position="58"/>
    </location>
</feature>
<dbReference type="AlphaFoldDB" id="A0A6C0JDD2"/>
<proteinExistence type="predicted"/>
<accession>A0A6C0JDD2</accession>
<sequence>MIDKLINIVGNEGIRTFQTFRPTYEMDNNIQHRTRQNQQNSSNTIITESEKSTKPENVDVMKTELNKIFFNSGNEQNISSADSIETTSINMIPNSFIESEQ</sequence>
<organism evidence="2">
    <name type="scientific">viral metagenome</name>
    <dbReference type="NCBI Taxonomy" id="1070528"/>
    <lineage>
        <taxon>unclassified sequences</taxon>
        <taxon>metagenomes</taxon>
        <taxon>organismal metagenomes</taxon>
    </lineage>
</organism>
<reference evidence="2" key="1">
    <citation type="journal article" date="2020" name="Nature">
        <title>Giant virus diversity and host interactions through global metagenomics.</title>
        <authorList>
            <person name="Schulz F."/>
            <person name="Roux S."/>
            <person name="Paez-Espino D."/>
            <person name="Jungbluth S."/>
            <person name="Walsh D.A."/>
            <person name="Denef V.J."/>
            <person name="McMahon K.D."/>
            <person name="Konstantinidis K.T."/>
            <person name="Eloe-Fadrosh E.A."/>
            <person name="Kyrpides N.C."/>
            <person name="Woyke T."/>
        </authorList>
    </citation>
    <scope>NUCLEOTIDE SEQUENCE</scope>
    <source>
        <strain evidence="2">GVMAG-M-3300025880-76</strain>
    </source>
</reference>
<evidence type="ECO:0000256" key="1">
    <source>
        <dbReference type="SAM" id="MobiDB-lite"/>
    </source>
</evidence>
<evidence type="ECO:0000313" key="2">
    <source>
        <dbReference type="EMBL" id="QHU02850.1"/>
    </source>
</evidence>
<feature type="region of interest" description="Disordered" evidence="1">
    <location>
        <begin position="32"/>
        <end position="58"/>
    </location>
</feature>